<feature type="domain" description="Pyrroline-5-carboxylate reductase catalytic N-terminal" evidence="2">
    <location>
        <begin position="4"/>
        <end position="93"/>
    </location>
</feature>
<comment type="caution">
    <text evidence="3">The sequence shown here is derived from an EMBL/GenBank/DDBJ whole genome shotgun (WGS) entry which is preliminary data.</text>
</comment>
<dbReference type="InterPro" id="IPR051267">
    <property type="entry name" value="STEAP_metalloreductase"/>
</dbReference>
<keyword evidence="1" id="KW-0560">Oxidoreductase</keyword>
<dbReference type="InterPro" id="IPR036291">
    <property type="entry name" value="NAD(P)-bd_dom_sf"/>
</dbReference>
<sequence>MTRTIAILGAGKLGTVLGRLAAAAGHRVLVAGSGDPERIRLILEVVAPGTEPAWAADAVAQADLVVLALPLGKVDALPADAMRGTVVVDAMNYWWEVDGHRDDLQDPRVSTSELVQRRLPGATVVKAFNHMGYHDLDEGPRPAGAPDRRAIAVAGDDAAAVAAVSQLVDELGFDPVAAGSLHESIALEPHAEAFGANESAAALEAMLARFDGTARGRAVALARAA</sequence>
<dbReference type="Proteomes" id="UP001501599">
    <property type="component" value="Unassembled WGS sequence"/>
</dbReference>
<evidence type="ECO:0000313" key="3">
    <source>
        <dbReference type="EMBL" id="GAA2176528.1"/>
    </source>
</evidence>
<dbReference type="RefSeq" id="WP_344344960.1">
    <property type="nucleotide sequence ID" value="NZ_BAAAQT010000008.1"/>
</dbReference>
<dbReference type="PANTHER" id="PTHR14239">
    <property type="entry name" value="DUDULIN-RELATED"/>
    <property type="match status" value="1"/>
</dbReference>
<accession>A0ABP5MPH9</accession>
<reference evidence="4" key="1">
    <citation type="journal article" date="2019" name="Int. J. Syst. Evol. Microbiol.">
        <title>The Global Catalogue of Microorganisms (GCM) 10K type strain sequencing project: providing services to taxonomists for standard genome sequencing and annotation.</title>
        <authorList>
            <consortium name="The Broad Institute Genomics Platform"/>
            <consortium name="The Broad Institute Genome Sequencing Center for Infectious Disease"/>
            <person name="Wu L."/>
            <person name="Ma J."/>
        </authorList>
    </citation>
    <scope>NUCLEOTIDE SEQUENCE [LARGE SCALE GENOMIC DNA]</scope>
    <source>
        <strain evidence="4">JCM 16026</strain>
    </source>
</reference>
<dbReference type="Gene3D" id="3.40.50.720">
    <property type="entry name" value="NAD(P)-binding Rossmann-like Domain"/>
    <property type="match status" value="1"/>
</dbReference>
<name>A0ABP5MPH9_9MICO</name>
<dbReference type="InterPro" id="IPR028939">
    <property type="entry name" value="P5C_Rdtase_cat_N"/>
</dbReference>
<proteinExistence type="predicted"/>
<dbReference type="EMBL" id="BAAAQT010000008">
    <property type="protein sequence ID" value="GAA2176528.1"/>
    <property type="molecule type" value="Genomic_DNA"/>
</dbReference>
<evidence type="ECO:0000259" key="2">
    <source>
        <dbReference type="Pfam" id="PF03807"/>
    </source>
</evidence>
<dbReference type="SUPFAM" id="SSF51735">
    <property type="entry name" value="NAD(P)-binding Rossmann-fold domains"/>
    <property type="match status" value="1"/>
</dbReference>
<dbReference type="Pfam" id="PF03807">
    <property type="entry name" value="F420_oxidored"/>
    <property type="match status" value="1"/>
</dbReference>
<organism evidence="3 4">
    <name type="scientific">Agrococcus versicolor</name>
    <dbReference type="NCBI Taxonomy" id="501482"/>
    <lineage>
        <taxon>Bacteria</taxon>
        <taxon>Bacillati</taxon>
        <taxon>Actinomycetota</taxon>
        <taxon>Actinomycetes</taxon>
        <taxon>Micrococcales</taxon>
        <taxon>Microbacteriaceae</taxon>
        <taxon>Agrococcus</taxon>
    </lineage>
</organism>
<keyword evidence="4" id="KW-1185">Reference proteome</keyword>
<protein>
    <submittedName>
        <fullName evidence="3">NAD(P)-binding domain-containing protein</fullName>
    </submittedName>
</protein>
<gene>
    <name evidence="3" type="ORF">GCM10009846_30680</name>
</gene>
<evidence type="ECO:0000256" key="1">
    <source>
        <dbReference type="ARBA" id="ARBA00023002"/>
    </source>
</evidence>
<evidence type="ECO:0000313" key="4">
    <source>
        <dbReference type="Proteomes" id="UP001501599"/>
    </source>
</evidence>